<dbReference type="OrthoDB" id="9804152at2"/>
<evidence type="ECO:0000256" key="4">
    <source>
        <dbReference type="ARBA" id="ARBA00022989"/>
    </source>
</evidence>
<comment type="similarity">
    <text evidence="2">Belongs to the LemA family.</text>
</comment>
<dbReference type="Proteomes" id="UP000189857">
    <property type="component" value="Unassembled WGS sequence"/>
</dbReference>
<reference evidence="7 8" key="1">
    <citation type="submission" date="2017-02" db="EMBL/GenBank/DDBJ databases">
        <authorList>
            <person name="Peterson S.W."/>
        </authorList>
    </citation>
    <scope>NUCLEOTIDE SEQUENCE [LARGE SCALE GENOMIC DNA]</scope>
    <source>
        <strain evidence="7 8">ATCC 17233</strain>
    </source>
</reference>
<dbReference type="GO" id="GO:0016020">
    <property type="term" value="C:membrane"/>
    <property type="evidence" value="ECO:0007669"/>
    <property type="project" value="UniProtKB-SubCell"/>
</dbReference>
<dbReference type="PANTHER" id="PTHR34478:SF1">
    <property type="entry name" value="PROTEIN LEMA"/>
    <property type="match status" value="1"/>
</dbReference>
<sequence length="184" mass="20780">MGALGIVLIIVGVVIFSIIVWYVSTMNGIRRLSLKCDEASSGIDIALTKRYDVLTKQLEVVKEYTSHEARVLYETIRLRSGMSIQEKQQALEMMNNASNQFRLTAEAYPQLLSSETYKMLMVSIADCEEHLQAARRLYNANVNAYNTRIVMFPASIIAGAIGATSKELFVAEEYKRNDVQMNFH</sequence>
<dbReference type="SUPFAM" id="SSF140478">
    <property type="entry name" value="LemA-like"/>
    <property type="match status" value="1"/>
</dbReference>
<dbReference type="Pfam" id="PF04011">
    <property type="entry name" value="LemA"/>
    <property type="match status" value="1"/>
</dbReference>
<evidence type="ECO:0000313" key="7">
    <source>
        <dbReference type="EMBL" id="SJZ93267.1"/>
    </source>
</evidence>
<evidence type="ECO:0000256" key="5">
    <source>
        <dbReference type="ARBA" id="ARBA00023136"/>
    </source>
</evidence>
<dbReference type="Gene3D" id="1.20.1440.20">
    <property type="entry name" value="LemA-like domain"/>
    <property type="match status" value="1"/>
</dbReference>
<evidence type="ECO:0000256" key="6">
    <source>
        <dbReference type="SAM" id="Phobius"/>
    </source>
</evidence>
<dbReference type="AlphaFoldDB" id="A0A1T4PPW5"/>
<keyword evidence="4 6" id="KW-1133">Transmembrane helix</keyword>
<evidence type="ECO:0000256" key="2">
    <source>
        <dbReference type="ARBA" id="ARBA00008854"/>
    </source>
</evidence>
<proteinExistence type="inferred from homology"/>
<comment type="subcellular location">
    <subcellularLocation>
        <location evidence="1">Membrane</location>
        <topology evidence="1">Single-pass membrane protein</topology>
    </subcellularLocation>
</comment>
<dbReference type="PANTHER" id="PTHR34478">
    <property type="entry name" value="PROTEIN LEMA"/>
    <property type="match status" value="1"/>
</dbReference>
<dbReference type="RefSeq" id="WP_078787889.1">
    <property type="nucleotide sequence ID" value="NZ_FMTO01000012.1"/>
</dbReference>
<accession>A0A1T4PPW5</accession>
<evidence type="ECO:0000256" key="1">
    <source>
        <dbReference type="ARBA" id="ARBA00004167"/>
    </source>
</evidence>
<dbReference type="EMBL" id="FUXA01000013">
    <property type="protein sequence ID" value="SJZ93267.1"/>
    <property type="molecule type" value="Genomic_DNA"/>
</dbReference>
<name>A0A1T4PPW5_9FIRM</name>
<dbReference type="InterPro" id="IPR023353">
    <property type="entry name" value="LemA-like_dom_sf"/>
</dbReference>
<feature type="transmembrane region" description="Helical" evidence="6">
    <location>
        <begin position="6"/>
        <end position="24"/>
    </location>
</feature>
<evidence type="ECO:0000313" key="8">
    <source>
        <dbReference type="Proteomes" id="UP000189857"/>
    </source>
</evidence>
<keyword evidence="5 6" id="KW-0472">Membrane</keyword>
<organism evidence="7 8">
    <name type="scientific">Eubacterium ruminantium</name>
    <dbReference type="NCBI Taxonomy" id="42322"/>
    <lineage>
        <taxon>Bacteria</taxon>
        <taxon>Bacillati</taxon>
        <taxon>Bacillota</taxon>
        <taxon>Clostridia</taxon>
        <taxon>Eubacteriales</taxon>
        <taxon>Eubacteriaceae</taxon>
        <taxon>Eubacterium</taxon>
    </lineage>
</organism>
<gene>
    <name evidence="7" type="ORF">SAMN02745110_02084</name>
</gene>
<dbReference type="InterPro" id="IPR007156">
    <property type="entry name" value="MamQ_LemA"/>
</dbReference>
<protein>
    <submittedName>
        <fullName evidence="7">LemA protein</fullName>
    </submittedName>
</protein>
<evidence type="ECO:0000256" key="3">
    <source>
        <dbReference type="ARBA" id="ARBA00022692"/>
    </source>
</evidence>
<keyword evidence="3 6" id="KW-0812">Transmembrane</keyword>
<keyword evidence="8" id="KW-1185">Reference proteome</keyword>